<reference evidence="2 3" key="1">
    <citation type="journal article" date="2024" name="G3 (Bethesda)">
        <title>Genome assembly of Hibiscus sabdariffa L. provides insights into metabolisms of medicinal natural products.</title>
        <authorList>
            <person name="Kim T."/>
        </authorList>
    </citation>
    <scope>NUCLEOTIDE SEQUENCE [LARGE SCALE GENOMIC DNA]</scope>
    <source>
        <strain evidence="2">TK-2024</strain>
        <tissue evidence="2">Old leaves</tissue>
    </source>
</reference>
<accession>A0ABR2GCR9</accession>
<feature type="signal peptide" evidence="1">
    <location>
        <begin position="1"/>
        <end position="22"/>
    </location>
</feature>
<evidence type="ECO:0000256" key="1">
    <source>
        <dbReference type="SAM" id="SignalP"/>
    </source>
</evidence>
<name>A0ABR2GCR9_9ROSI</name>
<sequence>MYFPLSWRWLRWCTLRIPLGVALQFSVPRGGASFVRLASSTRDCIRSPRLEPGSLLPRLGFHSTSEGYSVGNLVHGACSPPMLPCTTGALAALFALLGVCWKQPWPPFASVWPNVSDACSNPSLLLGNRPTLSANPRLRPPGCTLHNTHGAFVPRLRCPSRWLAACPVRALSWPVRPLLAWRVSHHWADFFGPLSCATRLCFFGLCELPISVRAVGT</sequence>
<comment type="caution">
    <text evidence="2">The sequence shown here is derived from an EMBL/GenBank/DDBJ whole genome shotgun (WGS) entry which is preliminary data.</text>
</comment>
<evidence type="ECO:0000313" key="2">
    <source>
        <dbReference type="EMBL" id="KAK8600718.1"/>
    </source>
</evidence>
<organism evidence="2 3">
    <name type="scientific">Hibiscus sabdariffa</name>
    <name type="common">roselle</name>
    <dbReference type="NCBI Taxonomy" id="183260"/>
    <lineage>
        <taxon>Eukaryota</taxon>
        <taxon>Viridiplantae</taxon>
        <taxon>Streptophyta</taxon>
        <taxon>Embryophyta</taxon>
        <taxon>Tracheophyta</taxon>
        <taxon>Spermatophyta</taxon>
        <taxon>Magnoliopsida</taxon>
        <taxon>eudicotyledons</taxon>
        <taxon>Gunneridae</taxon>
        <taxon>Pentapetalae</taxon>
        <taxon>rosids</taxon>
        <taxon>malvids</taxon>
        <taxon>Malvales</taxon>
        <taxon>Malvaceae</taxon>
        <taxon>Malvoideae</taxon>
        <taxon>Hibiscus</taxon>
    </lineage>
</organism>
<proteinExistence type="predicted"/>
<dbReference type="EMBL" id="JBBPBM010000001">
    <property type="protein sequence ID" value="KAK8600718.1"/>
    <property type="molecule type" value="Genomic_DNA"/>
</dbReference>
<keyword evidence="1" id="KW-0732">Signal</keyword>
<dbReference type="Proteomes" id="UP001472677">
    <property type="component" value="Unassembled WGS sequence"/>
</dbReference>
<evidence type="ECO:0000313" key="3">
    <source>
        <dbReference type="Proteomes" id="UP001472677"/>
    </source>
</evidence>
<evidence type="ECO:0008006" key="4">
    <source>
        <dbReference type="Google" id="ProtNLM"/>
    </source>
</evidence>
<protein>
    <recommendedName>
        <fullName evidence="4">Secreted protein</fullName>
    </recommendedName>
</protein>
<feature type="chain" id="PRO_5046105808" description="Secreted protein" evidence="1">
    <location>
        <begin position="23"/>
        <end position="217"/>
    </location>
</feature>
<keyword evidence="3" id="KW-1185">Reference proteome</keyword>
<gene>
    <name evidence="2" type="ORF">V6N12_050569</name>
</gene>